<evidence type="ECO:0000313" key="10">
    <source>
        <dbReference type="Proteomes" id="UP000008810"/>
    </source>
</evidence>
<evidence type="ECO:0000313" key="9">
    <source>
        <dbReference type="EnsemblPlants" id="KQK11383"/>
    </source>
</evidence>
<dbReference type="CDD" id="cd03187">
    <property type="entry name" value="GST_C_Phi"/>
    <property type="match status" value="1"/>
</dbReference>
<dbReference type="InterPro" id="IPR036249">
    <property type="entry name" value="Thioredoxin-like_sf"/>
</dbReference>
<dbReference type="PANTHER" id="PTHR43900">
    <property type="entry name" value="GLUTATHIONE S-TRANSFERASE RHO"/>
    <property type="match status" value="1"/>
</dbReference>
<evidence type="ECO:0000313" key="8">
    <source>
        <dbReference type="EMBL" id="KQK11383.1"/>
    </source>
</evidence>
<dbReference type="InterPro" id="IPR036282">
    <property type="entry name" value="Glutathione-S-Trfase_C_sf"/>
</dbReference>
<dbReference type="SUPFAM" id="SSF52833">
    <property type="entry name" value="Thioredoxin-like"/>
    <property type="match status" value="1"/>
</dbReference>
<reference evidence="8 9" key="1">
    <citation type="journal article" date="2010" name="Nature">
        <title>Genome sequencing and analysis of the model grass Brachypodium distachyon.</title>
        <authorList>
            <consortium name="International Brachypodium Initiative"/>
        </authorList>
    </citation>
    <scope>NUCLEOTIDE SEQUENCE [LARGE SCALE GENOMIC DNA]</scope>
    <source>
        <strain evidence="8 9">Bd21</strain>
    </source>
</reference>
<dbReference type="SUPFAM" id="SSF47616">
    <property type="entry name" value="GST C-terminal domain-like"/>
    <property type="match status" value="1"/>
</dbReference>
<evidence type="ECO:0000259" key="7">
    <source>
        <dbReference type="PROSITE" id="PS50405"/>
    </source>
</evidence>
<dbReference type="InterPro" id="IPR034347">
    <property type="entry name" value="GST_Phi_C"/>
</dbReference>
<dbReference type="InterPro" id="IPR004046">
    <property type="entry name" value="GST_C"/>
</dbReference>
<evidence type="ECO:0000256" key="1">
    <source>
        <dbReference type="ARBA" id="ARBA00003701"/>
    </source>
</evidence>
<dbReference type="AlphaFoldDB" id="I1HUX2"/>
<dbReference type="Gene3D" id="3.40.30.10">
    <property type="entry name" value="Glutaredoxin"/>
    <property type="match status" value="1"/>
</dbReference>
<dbReference type="CDD" id="cd03053">
    <property type="entry name" value="GST_N_Phi"/>
    <property type="match status" value="1"/>
</dbReference>
<dbReference type="OrthoDB" id="422574at2759"/>
<reference evidence="9" key="3">
    <citation type="submission" date="2018-08" db="UniProtKB">
        <authorList>
            <consortium name="EnsemblPlants"/>
        </authorList>
    </citation>
    <scope>IDENTIFICATION</scope>
    <source>
        <strain evidence="9">cv. Bd21</strain>
    </source>
</reference>
<dbReference type="PROSITE" id="PS50405">
    <property type="entry name" value="GST_CTER"/>
    <property type="match status" value="1"/>
</dbReference>
<accession>I1HUX2</accession>
<evidence type="ECO:0000256" key="5">
    <source>
        <dbReference type="ARBA" id="ARBA00047960"/>
    </source>
</evidence>
<comment type="similarity">
    <text evidence="2">Belongs to the GST superfamily. Phi family.</text>
</comment>
<gene>
    <name evidence="9" type="primary">LOC100830816</name>
    <name evidence="8" type="ORF">BRADI_2g59860v3</name>
</gene>
<evidence type="ECO:0000259" key="6">
    <source>
        <dbReference type="PROSITE" id="PS50404"/>
    </source>
</evidence>
<name>I1HUX2_BRADI</name>
<dbReference type="SFLD" id="SFLDG00358">
    <property type="entry name" value="Main_(cytGST)"/>
    <property type="match status" value="1"/>
</dbReference>
<dbReference type="KEGG" id="bdi:100830816"/>
<dbReference type="STRING" id="15368.I1HUX2"/>
<dbReference type="InterPro" id="IPR004045">
    <property type="entry name" value="Glutathione_S-Trfase_N"/>
</dbReference>
<dbReference type="SFLD" id="SFLDG01154">
    <property type="entry name" value="Main.5:_Phi-like"/>
    <property type="match status" value="1"/>
</dbReference>
<dbReference type="EMBL" id="CM000881">
    <property type="protein sequence ID" value="KQK11383.1"/>
    <property type="molecule type" value="Genomic_DNA"/>
</dbReference>
<dbReference type="GO" id="GO:0043295">
    <property type="term" value="F:glutathione binding"/>
    <property type="evidence" value="ECO:0000318"/>
    <property type="project" value="GO_Central"/>
</dbReference>
<dbReference type="Pfam" id="PF00043">
    <property type="entry name" value="GST_C"/>
    <property type="match status" value="1"/>
</dbReference>
<dbReference type="GeneID" id="100830816"/>
<organism evidence="8">
    <name type="scientific">Brachypodium distachyon</name>
    <name type="common">Purple false brome</name>
    <name type="synonym">Trachynia distachya</name>
    <dbReference type="NCBI Taxonomy" id="15368"/>
    <lineage>
        <taxon>Eukaryota</taxon>
        <taxon>Viridiplantae</taxon>
        <taxon>Streptophyta</taxon>
        <taxon>Embryophyta</taxon>
        <taxon>Tracheophyta</taxon>
        <taxon>Spermatophyta</taxon>
        <taxon>Magnoliopsida</taxon>
        <taxon>Liliopsida</taxon>
        <taxon>Poales</taxon>
        <taxon>Poaceae</taxon>
        <taxon>BOP clade</taxon>
        <taxon>Pooideae</taxon>
        <taxon>Stipodae</taxon>
        <taxon>Brachypodieae</taxon>
        <taxon>Brachypodium</taxon>
    </lineage>
</organism>
<dbReference type="EnsemblPlants" id="KQK11383">
    <property type="protein sequence ID" value="KQK11383"/>
    <property type="gene ID" value="BRADI_2g59860v3"/>
</dbReference>
<dbReference type="FunFam" id="3.40.30.10:FF:000016">
    <property type="entry name" value="Glutathione S-transferase F2"/>
    <property type="match status" value="1"/>
</dbReference>
<dbReference type="Proteomes" id="UP000008810">
    <property type="component" value="Chromosome 2"/>
</dbReference>
<dbReference type="EC" id="2.5.1.18" evidence="3"/>
<evidence type="ECO:0000256" key="3">
    <source>
        <dbReference type="ARBA" id="ARBA00012452"/>
    </source>
</evidence>
<feature type="domain" description="GST C-terminal" evidence="7">
    <location>
        <begin position="91"/>
        <end position="224"/>
    </location>
</feature>
<protein>
    <recommendedName>
        <fullName evidence="3">glutathione transferase</fullName>
        <ecNumber evidence="3">2.5.1.18</ecNumber>
    </recommendedName>
</protein>
<dbReference type="PROSITE" id="PS50404">
    <property type="entry name" value="GST_NTER"/>
    <property type="match status" value="1"/>
</dbReference>
<dbReference type="Gene3D" id="1.20.1050.10">
    <property type="match status" value="1"/>
</dbReference>
<dbReference type="PANTHER" id="PTHR43900:SF3">
    <property type="entry name" value="GLUTATHIONE S-TRANSFERASE RHO"/>
    <property type="match status" value="1"/>
</dbReference>
<dbReference type="HOGENOM" id="CLU_011226_5_1_1"/>
<dbReference type="SFLD" id="SFLDS00019">
    <property type="entry name" value="Glutathione_Transferase_(cytos"/>
    <property type="match status" value="1"/>
</dbReference>
<dbReference type="Pfam" id="PF02798">
    <property type="entry name" value="GST_N"/>
    <property type="match status" value="1"/>
</dbReference>
<dbReference type="FunCoup" id="I1HUX2">
    <property type="interactions" value="923"/>
</dbReference>
<dbReference type="GO" id="GO:0005737">
    <property type="term" value="C:cytoplasm"/>
    <property type="evidence" value="ECO:0000318"/>
    <property type="project" value="GO_Central"/>
</dbReference>
<dbReference type="GO" id="GO:0004364">
    <property type="term" value="F:glutathione transferase activity"/>
    <property type="evidence" value="ECO:0000318"/>
    <property type="project" value="GO_Central"/>
</dbReference>
<comment type="catalytic activity">
    <reaction evidence="5">
        <text>RX + glutathione = an S-substituted glutathione + a halide anion + H(+)</text>
        <dbReference type="Rhea" id="RHEA:16437"/>
        <dbReference type="ChEBI" id="CHEBI:15378"/>
        <dbReference type="ChEBI" id="CHEBI:16042"/>
        <dbReference type="ChEBI" id="CHEBI:17792"/>
        <dbReference type="ChEBI" id="CHEBI:57925"/>
        <dbReference type="ChEBI" id="CHEBI:90779"/>
        <dbReference type="EC" id="2.5.1.18"/>
    </reaction>
</comment>
<proteinExistence type="inferred from homology"/>
<evidence type="ECO:0000256" key="2">
    <source>
        <dbReference type="ARBA" id="ARBA00010128"/>
    </source>
</evidence>
<dbReference type="GO" id="GO:0006749">
    <property type="term" value="P:glutathione metabolic process"/>
    <property type="evidence" value="ECO:0000318"/>
    <property type="project" value="GO_Central"/>
</dbReference>
<reference evidence="8" key="2">
    <citation type="submission" date="2017-06" db="EMBL/GenBank/DDBJ databases">
        <title>WGS assembly of Brachypodium distachyon.</title>
        <authorList>
            <consortium name="The International Brachypodium Initiative"/>
            <person name="Lucas S."/>
            <person name="Harmon-Smith M."/>
            <person name="Lail K."/>
            <person name="Tice H."/>
            <person name="Grimwood J."/>
            <person name="Bruce D."/>
            <person name="Barry K."/>
            <person name="Shu S."/>
            <person name="Lindquist E."/>
            <person name="Wang M."/>
            <person name="Pitluck S."/>
            <person name="Vogel J.P."/>
            <person name="Garvin D.F."/>
            <person name="Mockler T.C."/>
            <person name="Schmutz J."/>
            <person name="Rokhsar D."/>
            <person name="Bevan M.W."/>
        </authorList>
    </citation>
    <scope>NUCLEOTIDE SEQUENCE</scope>
    <source>
        <strain evidence="8">Bd21</strain>
    </source>
</reference>
<dbReference type="eggNOG" id="KOG0867">
    <property type="taxonomic scope" value="Eukaryota"/>
</dbReference>
<feature type="domain" description="GST N-terminal" evidence="6">
    <location>
        <begin position="5"/>
        <end position="86"/>
    </location>
</feature>
<dbReference type="InterPro" id="IPR040079">
    <property type="entry name" value="Glutathione_S-Trfase"/>
</dbReference>
<dbReference type="GO" id="GO:0009635">
    <property type="term" value="P:response to herbicide"/>
    <property type="evidence" value="ECO:0007669"/>
    <property type="project" value="UniProtKB-ARBA"/>
</dbReference>
<dbReference type="Gramene" id="KQK11383">
    <property type="protein sequence ID" value="KQK11383"/>
    <property type="gene ID" value="BRADI_2g59860v3"/>
</dbReference>
<keyword evidence="4" id="KW-0808">Transferase</keyword>
<sequence>MAAPPAMKLHGMALSQNVLRVATVLNEKGIDFEIVQVSLLTGAHKHPDFLALNPFGQIPALQDGDEVLYESRAINRYIAEKYRTSGTDLLPAAPSAKMEVWLEVESKHFYPAAQPVVYELLIKPMLGLAPDQAVVDKHSADLAKVLDVYEAHLGKDGNKYLAGEQFTLADANHMCYLFSLCKTAQAGLVDSRPRVKAWWDEISARPAWVKTAAAIPFPPGGRLV</sequence>
<dbReference type="RefSeq" id="XP_003567436.2">
    <property type="nucleotide sequence ID" value="XM_003567388.4"/>
</dbReference>
<comment type="function">
    <text evidence="1">Conjugation of reduced glutathione to a wide number of exogenous and endogenous hydrophobic electrophiles.</text>
</comment>
<dbReference type="OMA" id="SAKMEAW"/>
<evidence type="ECO:0000256" key="4">
    <source>
        <dbReference type="ARBA" id="ARBA00022679"/>
    </source>
</evidence>
<keyword evidence="10" id="KW-1185">Reference proteome</keyword>
<dbReference type="InterPro" id="IPR010987">
    <property type="entry name" value="Glutathione-S-Trfase_C-like"/>
</dbReference>
<dbReference type="FunFam" id="1.20.1050.10:FF:000004">
    <property type="entry name" value="Glutathione S-transferase F2"/>
    <property type="match status" value="1"/>
</dbReference>